<name>A0AAN8H8H3_CHAGU</name>
<protein>
    <submittedName>
        <fullName evidence="1">Uncharacterized protein</fullName>
    </submittedName>
</protein>
<keyword evidence="2" id="KW-1185">Reference proteome</keyword>
<sequence>MLRIDMPRCEPLLLHGTAAAVTQHGRHTETRAVMASVRGARSLFLRLIRLPEKHSASNQATTMGSVRCFKLQVVTVHSSMPLFSSTVGM</sequence>
<evidence type="ECO:0000313" key="1">
    <source>
        <dbReference type="EMBL" id="KAK5903369.1"/>
    </source>
</evidence>
<evidence type="ECO:0000313" key="2">
    <source>
        <dbReference type="Proteomes" id="UP001331515"/>
    </source>
</evidence>
<reference evidence="1 2" key="1">
    <citation type="journal article" date="2023" name="Mol. Biol. Evol.">
        <title>Genomics of Secondarily Temperate Adaptation in the Only Non-Antarctic Icefish.</title>
        <authorList>
            <person name="Rivera-Colon A.G."/>
            <person name="Rayamajhi N."/>
            <person name="Minhas B.F."/>
            <person name="Madrigal G."/>
            <person name="Bilyk K.T."/>
            <person name="Yoon V."/>
            <person name="Hune M."/>
            <person name="Gregory S."/>
            <person name="Cheng C.H.C."/>
            <person name="Catchen J.M."/>
        </authorList>
    </citation>
    <scope>NUCLEOTIDE SEQUENCE [LARGE SCALE GENOMIC DNA]</scope>
    <source>
        <tissue evidence="1">White muscle</tissue>
    </source>
</reference>
<dbReference type="EMBL" id="JAURVH010001531">
    <property type="protein sequence ID" value="KAK5903369.1"/>
    <property type="molecule type" value="Genomic_DNA"/>
</dbReference>
<gene>
    <name evidence="1" type="ORF">CgunFtcFv8_007157</name>
</gene>
<proteinExistence type="predicted"/>
<comment type="caution">
    <text evidence="1">The sequence shown here is derived from an EMBL/GenBank/DDBJ whole genome shotgun (WGS) entry which is preliminary data.</text>
</comment>
<dbReference type="AlphaFoldDB" id="A0AAN8H8H3"/>
<organism evidence="1 2">
    <name type="scientific">Champsocephalus gunnari</name>
    <name type="common">Mackerel icefish</name>
    <dbReference type="NCBI Taxonomy" id="52237"/>
    <lineage>
        <taxon>Eukaryota</taxon>
        <taxon>Metazoa</taxon>
        <taxon>Chordata</taxon>
        <taxon>Craniata</taxon>
        <taxon>Vertebrata</taxon>
        <taxon>Euteleostomi</taxon>
        <taxon>Actinopterygii</taxon>
        <taxon>Neopterygii</taxon>
        <taxon>Teleostei</taxon>
        <taxon>Neoteleostei</taxon>
        <taxon>Acanthomorphata</taxon>
        <taxon>Eupercaria</taxon>
        <taxon>Perciformes</taxon>
        <taxon>Notothenioidei</taxon>
        <taxon>Channichthyidae</taxon>
        <taxon>Champsocephalus</taxon>
    </lineage>
</organism>
<dbReference type="Proteomes" id="UP001331515">
    <property type="component" value="Unassembled WGS sequence"/>
</dbReference>
<accession>A0AAN8H8H3</accession>